<keyword evidence="4" id="KW-1185">Reference proteome</keyword>
<keyword evidence="2" id="KW-1133">Transmembrane helix</keyword>
<feature type="transmembrane region" description="Helical" evidence="2">
    <location>
        <begin position="178"/>
        <end position="200"/>
    </location>
</feature>
<organism evidence="3 4">
    <name type="scientific">Aspergillus sclerotiicarbonarius (strain CBS 121057 / IBT 28362)</name>
    <dbReference type="NCBI Taxonomy" id="1448318"/>
    <lineage>
        <taxon>Eukaryota</taxon>
        <taxon>Fungi</taxon>
        <taxon>Dikarya</taxon>
        <taxon>Ascomycota</taxon>
        <taxon>Pezizomycotina</taxon>
        <taxon>Eurotiomycetes</taxon>
        <taxon>Eurotiomycetidae</taxon>
        <taxon>Eurotiales</taxon>
        <taxon>Aspergillaceae</taxon>
        <taxon>Aspergillus</taxon>
        <taxon>Aspergillus subgen. Circumdati</taxon>
    </lineage>
</organism>
<accession>A0A319DW41</accession>
<feature type="region of interest" description="Disordered" evidence="1">
    <location>
        <begin position="114"/>
        <end position="163"/>
    </location>
</feature>
<feature type="compositionally biased region" description="Polar residues" evidence="1">
    <location>
        <begin position="135"/>
        <end position="148"/>
    </location>
</feature>
<dbReference type="Proteomes" id="UP000248423">
    <property type="component" value="Unassembled WGS sequence"/>
</dbReference>
<name>A0A319DW41_ASPSB</name>
<protein>
    <submittedName>
        <fullName evidence="3">Uncharacterized protein</fullName>
    </submittedName>
</protein>
<evidence type="ECO:0000256" key="2">
    <source>
        <dbReference type="SAM" id="Phobius"/>
    </source>
</evidence>
<sequence length="202" mass="22497">MEDQLELLAYTASMPNFRDPQPELPVYTAVDTIPSTTEPQAELPAYTAEANVPSITEPQPVHMTETQPHQFPDSRIEEVQSARTDDNKKPGTESLTEGEGEIETIIQIDENVSSLTDPQPEMPTQAHTAPGSRSGGSRTRTQTQARSPRTNQQRGSRRRQSRTRLRARCTEACKLCCGVLLMLVLWSLVVTCFWAAAWMLSL</sequence>
<dbReference type="AlphaFoldDB" id="A0A319DW41"/>
<dbReference type="VEuPathDB" id="FungiDB:BO78DRAFT_239244"/>
<dbReference type="EMBL" id="KZ826404">
    <property type="protein sequence ID" value="PYI01946.1"/>
    <property type="molecule type" value="Genomic_DNA"/>
</dbReference>
<proteinExistence type="predicted"/>
<evidence type="ECO:0000313" key="4">
    <source>
        <dbReference type="Proteomes" id="UP000248423"/>
    </source>
</evidence>
<gene>
    <name evidence="3" type="ORF">BO78DRAFT_239244</name>
</gene>
<feature type="compositionally biased region" description="Basic and acidic residues" evidence="1">
    <location>
        <begin position="72"/>
        <end position="91"/>
    </location>
</feature>
<evidence type="ECO:0000313" key="3">
    <source>
        <dbReference type="EMBL" id="PYI01946.1"/>
    </source>
</evidence>
<reference evidence="3 4" key="1">
    <citation type="submission" date="2018-02" db="EMBL/GenBank/DDBJ databases">
        <title>The genomes of Aspergillus section Nigri reveals drivers in fungal speciation.</title>
        <authorList>
            <consortium name="DOE Joint Genome Institute"/>
            <person name="Vesth T.C."/>
            <person name="Nybo J."/>
            <person name="Theobald S."/>
            <person name="Brandl J."/>
            <person name="Frisvad J.C."/>
            <person name="Nielsen K.F."/>
            <person name="Lyhne E.K."/>
            <person name="Kogle M.E."/>
            <person name="Kuo A."/>
            <person name="Riley R."/>
            <person name="Clum A."/>
            <person name="Nolan M."/>
            <person name="Lipzen A."/>
            <person name="Salamov A."/>
            <person name="Henrissat B."/>
            <person name="Wiebenga A."/>
            <person name="De vries R.P."/>
            <person name="Grigoriev I.V."/>
            <person name="Mortensen U.H."/>
            <person name="Andersen M.R."/>
            <person name="Baker S.E."/>
        </authorList>
    </citation>
    <scope>NUCLEOTIDE SEQUENCE [LARGE SCALE GENOMIC DNA]</scope>
    <source>
        <strain evidence="3 4">CBS 121057</strain>
    </source>
</reference>
<evidence type="ECO:0000256" key="1">
    <source>
        <dbReference type="SAM" id="MobiDB-lite"/>
    </source>
</evidence>
<keyword evidence="2" id="KW-0472">Membrane</keyword>
<keyword evidence="2" id="KW-0812">Transmembrane</keyword>
<feature type="region of interest" description="Disordered" evidence="1">
    <location>
        <begin position="59"/>
        <end position="101"/>
    </location>
</feature>